<accession>A0A1C3YY44</accession>
<reference evidence="2" key="1">
    <citation type="submission" date="2016-08" db="EMBL/GenBank/DDBJ databases">
        <authorList>
            <person name="Varghese N."/>
            <person name="Submissions Spin"/>
        </authorList>
    </citation>
    <scope>NUCLEOTIDE SEQUENCE [LARGE SCALE GENOMIC DNA]</scope>
    <source>
        <strain evidence="2">REICA_142</strain>
    </source>
</reference>
<dbReference type="AlphaFoldDB" id="A0A1C3YY44"/>
<evidence type="ECO:0000313" key="1">
    <source>
        <dbReference type="EMBL" id="SCB74963.1"/>
    </source>
</evidence>
<keyword evidence="2" id="KW-1185">Reference proteome</keyword>
<organism evidence="1 2">
    <name type="scientific">Kosakonia oryziphila</name>
    <dbReference type="NCBI Taxonomy" id="1005667"/>
    <lineage>
        <taxon>Bacteria</taxon>
        <taxon>Pseudomonadati</taxon>
        <taxon>Pseudomonadota</taxon>
        <taxon>Gammaproteobacteria</taxon>
        <taxon>Enterobacterales</taxon>
        <taxon>Enterobacteriaceae</taxon>
        <taxon>Kosakonia</taxon>
    </lineage>
</organism>
<name>A0A1C3YY44_9ENTR</name>
<protein>
    <submittedName>
        <fullName evidence="1">Uncharacterized protein</fullName>
    </submittedName>
</protein>
<dbReference type="EMBL" id="FMBC01000001">
    <property type="protein sequence ID" value="SCB74963.1"/>
    <property type="molecule type" value="Genomic_DNA"/>
</dbReference>
<sequence>MCGEFTAYGKSLRGYIQCRSLRKMHIYNVLIQQYTIKLNADDVMIDVDNHLLVINILTTLNPVYYHRESLYNQPTGYPLAG</sequence>
<evidence type="ECO:0000313" key="2">
    <source>
        <dbReference type="Proteomes" id="UP000198515"/>
    </source>
</evidence>
<dbReference type="Proteomes" id="UP000198515">
    <property type="component" value="Unassembled WGS sequence"/>
</dbReference>
<proteinExistence type="predicted"/>
<gene>
    <name evidence="1" type="ORF">GA0061070_100180</name>
</gene>